<comment type="similarity">
    <text evidence="1">Belongs to the AHA1 family.</text>
</comment>
<reference evidence="3" key="2">
    <citation type="journal article" date="2022" name="BMC Genomics">
        <title>Comparative genome analysis of mycobacteria focusing on tRNA and non-coding RNA.</title>
        <authorList>
            <person name="Behra P.R.K."/>
            <person name="Pettersson B.M.F."/>
            <person name="Ramesh M."/>
            <person name="Das S."/>
            <person name="Dasgupta S."/>
            <person name="Kirsebom L.A."/>
        </authorList>
    </citation>
    <scope>NUCLEOTIDE SEQUENCE</scope>
    <source>
        <strain evidence="3">DSM 44615</strain>
    </source>
</reference>
<dbReference type="InterPro" id="IPR013538">
    <property type="entry name" value="ASHA1/2-like_C"/>
</dbReference>
<organism evidence="3 4">
    <name type="scientific">[Mycobacterium] manitobense</name>
    <dbReference type="NCBI Taxonomy" id="190147"/>
    <lineage>
        <taxon>Bacteria</taxon>
        <taxon>Bacillati</taxon>
        <taxon>Actinomycetota</taxon>
        <taxon>Actinomycetes</taxon>
        <taxon>Mycobacteriales</taxon>
        <taxon>Mycobacteriaceae</taxon>
        <taxon>Mycolicibacterium</taxon>
    </lineage>
</organism>
<dbReference type="Proteomes" id="UP001140293">
    <property type="component" value="Unassembled WGS sequence"/>
</dbReference>
<evidence type="ECO:0000313" key="3">
    <source>
        <dbReference type="EMBL" id="MCV7173551.1"/>
    </source>
</evidence>
<dbReference type="Gene3D" id="3.30.530.20">
    <property type="match status" value="1"/>
</dbReference>
<comment type="caution">
    <text evidence="3">The sequence shown here is derived from an EMBL/GenBank/DDBJ whole genome shotgun (WGS) entry which is preliminary data.</text>
</comment>
<dbReference type="AlphaFoldDB" id="A0A9X3BYR0"/>
<dbReference type="EMBL" id="JACKSJ010000245">
    <property type="protein sequence ID" value="MCV7173551.1"/>
    <property type="molecule type" value="Genomic_DNA"/>
</dbReference>
<keyword evidence="4" id="KW-1185">Reference proteome</keyword>
<accession>A0A9X3BYR0</accession>
<dbReference type="CDD" id="cd07826">
    <property type="entry name" value="SRPBCC_CalC_Aha1-like_9"/>
    <property type="match status" value="1"/>
</dbReference>
<evidence type="ECO:0000259" key="2">
    <source>
        <dbReference type="Pfam" id="PF08327"/>
    </source>
</evidence>
<protein>
    <submittedName>
        <fullName evidence="3">SRPBCC family protein</fullName>
    </submittedName>
</protein>
<feature type="domain" description="Activator of Hsp90 ATPase homologue 1/2-like C-terminal" evidence="2">
    <location>
        <begin position="23"/>
        <end position="154"/>
    </location>
</feature>
<dbReference type="SUPFAM" id="SSF55961">
    <property type="entry name" value="Bet v1-like"/>
    <property type="match status" value="1"/>
</dbReference>
<name>A0A9X3BYR0_9MYCO</name>
<evidence type="ECO:0000313" key="4">
    <source>
        <dbReference type="Proteomes" id="UP001140293"/>
    </source>
</evidence>
<evidence type="ECO:0000256" key="1">
    <source>
        <dbReference type="ARBA" id="ARBA00006817"/>
    </source>
</evidence>
<reference evidence="3" key="1">
    <citation type="submission" date="2020-07" db="EMBL/GenBank/DDBJ databases">
        <authorList>
            <person name="Pettersson B.M.F."/>
            <person name="Behra P.R.K."/>
            <person name="Ramesh M."/>
            <person name="Das S."/>
            <person name="Dasgupta S."/>
            <person name="Kirsebom L.A."/>
        </authorList>
    </citation>
    <scope>NUCLEOTIDE SEQUENCE</scope>
    <source>
        <strain evidence="3">DSM 44615</strain>
    </source>
</reference>
<proteinExistence type="inferred from homology"/>
<dbReference type="InterPro" id="IPR023393">
    <property type="entry name" value="START-like_dom_sf"/>
</dbReference>
<dbReference type="Pfam" id="PF08327">
    <property type="entry name" value="AHSA1"/>
    <property type="match status" value="1"/>
</dbReference>
<gene>
    <name evidence="3" type="ORF">H7I41_26870</name>
</gene>
<dbReference type="RefSeq" id="WP_264015717.1">
    <property type="nucleotide sequence ID" value="NZ_JACKSJ010000245.1"/>
</dbReference>
<sequence>MTKALELNAPVDTLAMEFTRDFDAPVQALFRAHAEPELVRQWLGPHGVEMTIDRWDFHTGGGYRYLHSDGDGEYRFNGVFHTVRDGELIIQTFEYEGFPDSVNIEYLWFEDLGGNRSRLRGRSICPTTEARDGLLSSGMEGGMTEGYERLDALLSAL</sequence>